<dbReference type="SUPFAM" id="SSF56176">
    <property type="entry name" value="FAD-binding/transporter-associated domain-like"/>
    <property type="match status" value="1"/>
</dbReference>
<dbReference type="PROSITE" id="PS51371">
    <property type="entry name" value="CBS"/>
    <property type="match status" value="2"/>
</dbReference>
<feature type="domain" description="CBS" evidence="10">
    <location>
        <begin position="205"/>
        <end position="264"/>
    </location>
</feature>
<organism evidence="12">
    <name type="scientific">Desulfobacca acetoxidans</name>
    <dbReference type="NCBI Taxonomy" id="60893"/>
    <lineage>
        <taxon>Bacteria</taxon>
        <taxon>Pseudomonadati</taxon>
        <taxon>Thermodesulfobacteriota</taxon>
        <taxon>Desulfobaccia</taxon>
        <taxon>Desulfobaccales</taxon>
        <taxon>Desulfobaccaceae</taxon>
        <taxon>Desulfobacca</taxon>
    </lineage>
</organism>
<evidence type="ECO:0000256" key="2">
    <source>
        <dbReference type="ARBA" id="ARBA00022692"/>
    </source>
</evidence>
<dbReference type="SUPFAM" id="SSF54631">
    <property type="entry name" value="CBS-domain pair"/>
    <property type="match status" value="1"/>
</dbReference>
<evidence type="ECO:0000256" key="9">
    <source>
        <dbReference type="SAM" id="Phobius"/>
    </source>
</evidence>
<dbReference type="Gene3D" id="3.10.580.10">
    <property type="entry name" value="CBS-domain"/>
    <property type="match status" value="1"/>
</dbReference>
<keyword evidence="6 8" id="KW-0472">Membrane</keyword>
<proteinExistence type="predicted"/>
<evidence type="ECO:0000259" key="10">
    <source>
        <dbReference type="PROSITE" id="PS51371"/>
    </source>
</evidence>
<dbReference type="SMART" id="SM00116">
    <property type="entry name" value="CBS"/>
    <property type="match status" value="2"/>
</dbReference>
<dbReference type="GO" id="GO:0050660">
    <property type="term" value="F:flavin adenine dinucleotide binding"/>
    <property type="evidence" value="ECO:0007669"/>
    <property type="project" value="InterPro"/>
</dbReference>
<evidence type="ECO:0000256" key="8">
    <source>
        <dbReference type="PROSITE-ProRule" id="PRU01193"/>
    </source>
</evidence>
<sequence>MISALLLVFVPLLLVEAFFSASEISLVSSSYRRLWHRAEEGHRGAKFALKLLDHPERLVATCLLGSNLAEISNTILVTAILLQWLGSAGELAAMVLMPPLILLLAEITPKSIGRQNPYRLAQRFAPVLWVMSWVMYPLTLVFASSSRAVLFLTGARRTSRLPFITREDLHLVVKKAGPEVELETGERRIINRILRFSLRTVKEVMVPLIRVAAIPDTMTVAQALEQFKATPYARLPVYHGRIDNIIGVVHGFDLLGEASTDRLIKPFIRPVKFVPEIKKIDRLLTEMQRTGTHLAVVVDEFGGATGIVTIEDLLEEIVGEISDEFDQEVSPYKKLGEGHYLIDARMEIGHLNEALQLELPLGDYETLAGFIISQLGDLPRPGESLHYGNLRFVIRRAEPQAIREVELFVQSAAD</sequence>
<accession>A0A7C3WJ96</accession>
<dbReference type="PANTHER" id="PTHR22777:SF17">
    <property type="entry name" value="UPF0053 PROTEIN SLL0260"/>
    <property type="match status" value="1"/>
</dbReference>
<evidence type="ECO:0000259" key="11">
    <source>
        <dbReference type="PROSITE" id="PS51846"/>
    </source>
</evidence>
<keyword evidence="4 8" id="KW-1133">Transmembrane helix</keyword>
<feature type="domain" description="CNNM transmembrane" evidence="11">
    <location>
        <begin position="1"/>
        <end position="186"/>
    </location>
</feature>
<comment type="caution">
    <text evidence="12">The sequence shown here is derived from an EMBL/GenBank/DDBJ whole genome shotgun (WGS) entry which is preliminary data.</text>
</comment>
<dbReference type="AlphaFoldDB" id="A0A7C3WJ96"/>
<dbReference type="PANTHER" id="PTHR22777">
    <property type="entry name" value="HEMOLYSIN-RELATED"/>
    <property type="match status" value="1"/>
</dbReference>
<evidence type="ECO:0000256" key="5">
    <source>
        <dbReference type="ARBA" id="ARBA00023122"/>
    </source>
</evidence>
<feature type="domain" description="CBS" evidence="10">
    <location>
        <begin position="267"/>
        <end position="324"/>
    </location>
</feature>
<evidence type="ECO:0000313" key="12">
    <source>
        <dbReference type="EMBL" id="HGB15650.1"/>
    </source>
</evidence>
<keyword evidence="3" id="KW-0677">Repeat</keyword>
<dbReference type="PROSITE" id="PS51846">
    <property type="entry name" value="CNNM"/>
    <property type="match status" value="1"/>
</dbReference>
<evidence type="ECO:0000256" key="4">
    <source>
        <dbReference type="ARBA" id="ARBA00022989"/>
    </source>
</evidence>
<dbReference type="InterPro" id="IPR002550">
    <property type="entry name" value="CNNM"/>
</dbReference>
<keyword evidence="2 8" id="KW-0812">Transmembrane</keyword>
<dbReference type="Pfam" id="PF01595">
    <property type="entry name" value="CNNM"/>
    <property type="match status" value="1"/>
</dbReference>
<gene>
    <name evidence="12" type="ORF">ENV62_10510</name>
</gene>
<feature type="transmembrane region" description="Helical" evidence="9">
    <location>
        <begin position="124"/>
        <end position="143"/>
    </location>
</feature>
<dbReference type="Gene3D" id="3.30.465.10">
    <property type="match status" value="1"/>
</dbReference>
<evidence type="ECO:0000256" key="6">
    <source>
        <dbReference type="ARBA" id="ARBA00023136"/>
    </source>
</evidence>
<dbReference type="InterPro" id="IPR044751">
    <property type="entry name" value="Ion_transp-like_CBS"/>
</dbReference>
<name>A0A7C3WJ96_9BACT</name>
<evidence type="ECO:0000256" key="3">
    <source>
        <dbReference type="ARBA" id="ARBA00022737"/>
    </source>
</evidence>
<dbReference type="FunFam" id="3.10.580.10:FF:000002">
    <property type="entry name" value="Magnesium/cobalt efflux protein CorC"/>
    <property type="match status" value="1"/>
</dbReference>
<comment type="subcellular location">
    <subcellularLocation>
        <location evidence="1">Membrane</location>
        <topology evidence="1">Multi-pass membrane protein</topology>
    </subcellularLocation>
</comment>
<dbReference type="InterPro" id="IPR005170">
    <property type="entry name" value="Transptr-assoc_dom"/>
</dbReference>
<dbReference type="InterPro" id="IPR036318">
    <property type="entry name" value="FAD-bd_PCMH-like_sf"/>
</dbReference>
<dbReference type="EMBL" id="DTHB01000060">
    <property type="protein sequence ID" value="HGB15650.1"/>
    <property type="molecule type" value="Genomic_DNA"/>
</dbReference>
<protein>
    <submittedName>
        <fullName evidence="12">HlyC/CorC family transporter</fullName>
    </submittedName>
</protein>
<feature type="transmembrane region" description="Helical" evidence="9">
    <location>
        <begin position="75"/>
        <end position="104"/>
    </location>
</feature>
<dbReference type="Pfam" id="PF00571">
    <property type="entry name" value="CBS"/>
    <property type="match status" value="2"/>
</dbReference>
<dbReference type="InterPro" id="IPR000644">
    <property type="entry name" value="CBS_dom"/>
</dbReference>
<dbReference type="InterPro" id="IPR046342">
    <property type="entry name" value="CBS_dom_sf"/>
</dbReference>
<evidence type="ECO:0000256" key="7">
    <source>
        <dbReference type="PROSITE-ProRule" id="PRU00703"/>
    </source>
</evidence>
<keyword evidence="5 7" id="KW-0129">CBS domain</keyword>
<dbReference type="GO" id="GO:0005886">
    <property type="term" value="C:plasma membrane"/>
    <property type="evidence" value="ECO:0007669"/>
    <property type="project" value="TreeGrafter"/>
</dbReference>
<dbReference type="InterPro" id="IPR016169">
    <property type="entry name" value="FAD-bd_PCMH_sub2"/>
</dbReference>
<dbReference type="SMART" id="SM01091">
    <property type="entry name" value="CorC_HlyC"/>
    <property type="match status" value="1"/>
</dbReference>
<dbReference type="Pfam" id="PF03471">
    <property type="entry name" value="CorC_HlyC"/>
    <property type="match status" value="1"/>
</dbReference>
<evidence type="ECO:0000256" key="1">
    <source>
        <dbReference type="ARBA" id="ARBA00004141"/>
    </source>
</evidence>
<dbReference type="CDD" id="cd04590">
    <property type="entry name" value="CBS_pair_CorC_HlyC_assoc"/>
    <property type="match status" value="1"/>
</dbReference>
<reference evidence="12" key="1">
    <citation type="journal article" date="2020" name="mSystems">
        <title>Genome- and Community-Level Interaction Insights into Carbon Utilization and Element Cycling Functions of Hydrothermarchaeota in Hydrothermal Sediment.</title>
        <authorList>
            <person name="Zhou Z."/>
            <person name="Liu Y."/>
            <person name="Xu W."/>
            <person name="Pan J."/>
            <person name="Luo Z.H."/>
            <person name="Li M."/>
        </authorList>
    </citation>
    <scope>NUCLEOTIDE SEQUENCE [LARGE SCALE GENOMIC DNA]</scope>
    <source>
        <strain evidence="12">SpSt-776</strain>
    </source>
</reference>